<dbReference type="Proteomes" id="UP000029585">
    <property type="component" value="Unassembled WGS sequence"/>
</dbReference>
<protein>
    <submittedName>
        <fullName evidence="1">Uncharacterized protein</fullName>
    </submittedName>
</protein>
<dbReference type="PATRIC" id="fig|742738.3.peg.4067"/>
<organism evidence="1 2">
    <name type="scientific">Flavonifractor plautii 1_3_50AFAA</name>
    <dbReference type="NCBI Taxonomy" id="742738"/>
    <lineage>
        <taxon>Bacteria</taxon>
        <taxon>Bacillati</taxon>
        <taxon>Bacillota</taxon>
        <taxon>Clostridia</taxon>
        <taxon>Eubacteriales</taxon>
        <taxon>Oscillospiraceae</taxon>
        <taxon>Flavonifractor</taxon>
    </lineage>
</organism>
<accession>A0A096D5H2</accession>
<sequence>MDLSPNQMLRLAPNKVDYLIPGGEMINEFLGEGPGARVCSQMWIASLVTSALQPGTATGLSRVAGTDVFLRDCLAKNPAAWLGEAHAAHWGVSLGFLLKLLHSRDRLLLQTHPDGARARKYFGLPSGKDEAWYVLDTRPGACIWLGFRPGVTPAYFRELIERQDTAALLDCLHQIPIRPGEVYFIPAGTAHAMGSDSLVAELQEPVDITLRAEYIRPDGSRLPVESMYGPAGMDGLLDCFHFDCLPREELLARHRFRPAPGAEEPWRKRLITPEQTPRFYMDEVELRREAHGSALCVNRGFQVLLVLEGEAEFQWEGGSLRARRGEELFVPHGVASYQCTAEGTCRLLECGLPGA</sequence>
<dbReference type="AlphaFoldDB" id="A0A096D5H2"/>
<dbReference type="Gene3D" id="2.60.120.10">
    <property type="entry name" value="Jelly Rolls"/>
    <property type="match status" value="2"/>
</dbReference>
<gene>
    <name evidence="1" type="ORF">HMPREF9460_03951</name>
</gene>
<dbReference type="EMBL" id="ADLO01000121">
    <property type="protein sequence ID" value="KGF52774.1"/>
    <property type="molecule type" value="Genomic_DNA"/>
</dbReference>
<evidence type="ECO:0000313" key="2">
    <source>
        <dbReference type="Proteomes" id="UP000029585"/>
    </source>
</evidence>
<evidence type="ECO:0000313" key="1">
    <source>
        <dbReference type="EMBL" id="KGF52774.1"/>
    </source>
</evidence>
<dbReference type="SUPFAM" id="SSF51182">
    <property type="entry name" value="RmlC-like cupins"/>
    <property type="match status" value="1"/>
</dbReference>
<keyword evidence="2" id="KW-1185">Reference proteome</keyword>
<comment type="caution">
    <text evidence="1">The sequence shown here is derived from an EMBL/GenBank/DDBJ whole genome shotgun (WGS) entry which is preliminary data.</text>
</comment>
<name>A0A096D5H2_FLAPL</name>
<dbReference type="RefSeq" id="WP_024724384.1">
    <property type="nucleotide sequence ID" value="NZ_KN174168.1"/>
</dbReference>
<dbReference type="InterPro" id="IPR014710">
    <property type="entry name" value="RmlC-like_jellyroll"/>
</dbReference>
<reference evidence="1 2" key="1">
    <citation type="submission" date="2011-08" db="EMBL/GenBank/DDBJ databases">
        <title>The Genome Sequence of Clostridium orbiscindens 1_3_50AFAA.</title>
        <authorList>
            <consortium name="The Broad Institute Genome Sequencing Platform"/>
            <person name="Earl A."/>
            <person name="Ward D."/>
            <person name="Feldgarden M."/>
            <person name="Gevers D."/>
            <person name="Daigneault M."/>
            <person name="Strauss J."/>
            <person name="Allen-Vercoe E."/>
            <person name="Young S.K."/>
            <person name="Zeng Q."/>
            <person name="Gargeya S."/>
            <person name="Fitzgerald M."/>
            <person name="Haas B."/>
            <person name="Abouelleil A."/>
            <person name="Alvarado L."/>
            <person name="Arachchi H.M."/>
            <person name="Berlin A."/>
            <person name="Brown A."/>
            <person name="Chapman S.B."/>
            <person name="Chen Z."/>
            <person name="Dunbar C."/>
            <person name="Freedman E."/>
            <person name="Gearin G."/>
            <person name="Gellesch M."/>
            <person name="Goldberg J."/>
            <person name="Griggs A."/>
            <person name="Gujja S."/>
            <person name="Heiman D."/>
            <person name="Howarth C."/>
            <person name="Larson L."/>
            <person name="Lui A."/>
            <person name="MacDonald P.J.P."/>
            <person name="Montmayeur A."/>
            <person name="Murphy C."/>
            <person name="Neiman D."/>
            <person name="Pearson M."/>
            <person name="Priest M."/>
            <person name="Roberts A."/>
            <person name="Saif S."/>
            <person name="Shea T."/>
            <person name="Shenoy N."/>
            <person name="Sisk P."/>
            <person name="Stolte C."/>
            <person name="Sykes S."/>
            <person name="Wortman J."/>
            <person name="Nusbaum C."/>
            <person name="Birren B."/>
        </authorList>
    </citation>
    <scope>NUCLEOTIDE SEQUENCE [LARGE SCALE GENOMIC DNA]</scope>
    <source>
        <strain evidence="1 2">1_3_50AFAA</strain>
    </source>
</reference>
<dbReference type="CDD" id="cd07010">
    <property type="entry name" value="cupin_PMI_type_I_N_bac"/>
    <property type="match status" value="1"/>
</dbReference>
<dbReference type="eggNOG" id="COG1482">
    <property type="taxonomic scope" value="Bacteria"/>
</dbReference>
<dbReference type="HOGENOM" id="CLU_020529_1_0_9"/>
<dbReference type="InterPro" id="IPR011051">
    <property type="entry name" value="RmlC_Cupin_sf"/>
</dbReference>
<proteinExistence type="predicted"/>